<dbReference type="Gene3D" id="3.30.70.270">
    <property type="match status" value="1"/>
</dbReference>
<dbReference type="InterPro" id="IPR054767">
    <property type="entry name" value="Cas10-Cmr2_palm2"/>
</dbReference>
<protein>
    <recommendedName>
        <fullName evidence="3">Cas10/Cmr2 second palm domain-containing protein</fullName>
    </recommendedName>
</protein>
<proteinExistence type="predicted"/>
<dbReference type="GeneID" id="31771510"/>
<name>A0ABY1S4X0_CALBS</name>
<keyword evidence="5" id="KW-1185">Reference proteome</keyword>
<gene>
    <name evidence="4" type="ORF">SAMN05216240_0122</name>
</gene>
<evidence type="ECO:0000256" key="2">
    <source>
        <dbReference type="ARBA" id="ARBA00023118"/>
    </source>
</evidence>
<dbReference type="RefSeq" id="WP_015906769.1">
    <property type="nucleotide sequence ID" value="NZ_FUZJ01000001.1"/>
</dbReference>
<keyword evidence="2" id="KW-0051">Antiviral defense</keyword>
<dbReference type="InterPro" id="IPR043128">
    <property type="entry name" value="Rev_trsase/Diguanyl_cyclase"/>
</dbReference>
<reference evidence="4 5" key="1">
    <citation type="submission" date="2017-05" db="EMBL/GenBank/DDBJ databases">
        <authorList>
            <person name="Varghese N."/>
            <person name="Submissions S."/>
        </authorList>
    </citation>
    <scope>NUCLEOTIDE SEQUENCE [LARGE SCALE GENOMIC DNA]</scope>
    <source>
        <strain evidence="4 5">MACB1020</strain>
    </source>
</reference>
<accession>A0ABY1S4X0</accession>
<evidence type="ECO:0000313" key="5">
    <source>
        <dbReference type="Proteomes" id="UP000196803"/>
    </source>
</evidence>
<evidence type="ECO:0000313" key="4">
    <source>
        <dbReference type="EMBL" id="SMR90905.1"/>
    </source>
</evidence>
<dbReference type="Pfam" id="PF22335">
    <property type="entry name" value="Cas10-Cmr2_palm2"/>
    <property type="match status" value="1"/>
</dbReference>
<sequence length="524" mass="60436">MNNCVAVLIDTVSIQEYIFSSNKLKDNIGASFIVDNIYKDQLKRALEIVFKASNININTWRENPDIIQITQNKVEFEVGYIGGGNALILFKEGERYNRVEKAKEFVRTFTKMLLEEVPGVKTAFGIAADFNLDKFEDSMKKLHKELQMNKNKFFSLVTLQKHGFTLDCPRTDESAEFDKKDEEESFISAVAKAKIEVSKKARERMKECYLKNYENEYLFTDEIDKLGQQKNSKNYIAIVHIDGNKIGEKFKKCESLQEIRKLSIDVENASQSSFKRIIEEVVDKIKKKIISKENGFYLSSEDEKTVLPLIPVLIAGDEVTFVCEGRLGIWLAEKYIKELMNYKIQNSVFSACAGVSIVKSKYPFYRAYLIAEGLLSRAKRKSRENGNSSYLDFFVSSGGCSGEIDDILEKHFSTINGNLHFGPYKVDSDCDTNCYNDDSLKYLKENIKGLLKFPRNKLMRLREALFEEKEIRKLILEEFSVKDLNLPKLPFKKDYITDLWENKKTPYFDAIEAIDFYPEGLLNE</sequence>
<evidence type="ECO:0000256" key="1">
    <source>
        <dbReference type="ARBA" id="ARBA00022741"/>
    </source>
</evidence>
<feature type="domain" description="Cas10/Cmr2 second palm" evidence="3">
    <location>
        <begin position="235"/>
        <end position="383"/>
    </location>
</feature>
<keyword evidence="1" id="KW-0547">Nucleotide-binding</keyword>
<evidence type="ECO:0000259" key="3">
    <source>
        <dbReference type="Pfam" id="PF22335"/>
    </source>
</evidence>
<organism evidence="4 5">
    <name type="scientific">Caldicellulosiruptor bescii</name>
    <name type="common">Anaerocellum thermophilum</name>
    <dbReference type="NCBI Taxonomy" id="31899"/>
    <lineage>
        <taxon>Bacteria</taxon>
        <taxon>Bacillati</taxon>
        <taxon>Bacillota</taxon>
        <taxon>Bacillota incertae sedis</taxon>
        <taxon>Caldicellulosiruptorales</taxon>
        <taxon>Caldicellulosiruptoraceae</taxon>
        <taxon>Caldicellulosiruptor</taxon>
    </lineage>
</organism>
<dbReference type="Proteomes" id="UP000196803">
    <property type="component" value="Unassembled WGS sequence"/>
</dbReference>
<comment type="caution">
    <text evidence="4">The sequence shown here is derived from an EMBL/GenBank/DDBJ whole genome shotgun (WGS) entry which is preliminary data.</text>
</comment>
<dbReference type="EMBL" id="FXXC01000001">
    <property type="protein sequence ID" value="SMR90905.1"/>
    <property type="molecule type" value="Genomic_DNA"/>
</dbReference>